<dbReference type="AlphaFoldDB" id="A0A8I6XL90"/>
<dbReference type="Pfam" id="PF24523">
    <property type="entry name" value="DUF7595"/>
    <property type="match status" value="1"/>
</dbReference>
<dbReference type="InterPro" id="IPR036047">
    <property type="entry name" value="F-box-like_dom_sf"/>
</dbReference>
<protein>
    <recommendedName>
        <fullName evidence="2">DUF7595 domain-containing protein</fullName>
    </recommendedName>
</protein>
<reference evidence="4" key="1">
    <citation type="journal article" date="2012" name="Nature">
        <title>A physical, genetic and functional sequence assembly of the barley genome.</title>
        <authorList>
            <consortium name="The International Barley Genome Sequencing Consortium"/>
            <person name="Mayer K.F."/>
            <person name="Waugh R."/>
            <person name="Brown J.W."/>
            <person name="Schulman A."/>
            <person name="Langridge P."/>
            <person name="Platzer M."/>
            <person name="Fincher G.B."/>
            <person name="Muehlbauer G.J."/>
            <person name="Sato K."/>
            <person name="Close T.J."/>
            <person name="Wise R.P."/>
            <person name="Stein N."/>
        </authorList>
    </citation>
    <scope>NUCLEOTIDE SEQUENCE [LARGE SCALE GENOMIC DNA]</scope>
    <source>
        <strain evidence="4">cv. Morex</strain>
    </source>
</reference>
<sequence>MSTKRRHRVRTRTPPASASATETLSVDLPLEIVVRCDVKTIVRCAATSRTLRRAILNPAFRRQLALQAAACSELDPSLLVGVSYLKYYGNDSSDSEETAHGVVRTGEPTRRRALRDAVSIRPHQWFMPVAARDALFLRWCDSPQADLHVCNTLTGQVTELPLATVPDAHHRVLLSVGDLGGSFEVLVADESMRLFQIFSSKHGKWAAVREASSSSVTSHNRDRTSTCCPRPAIIGRTVYWIIRESRWRHCLALDVDAAEATVMDLPPGFASRMMRCHCSDKHVLLAPVRGRLSLLVTESLGISMWTLLTYGSAKTWNRRLVIGASEMLRQAGFLHVRNDLTHAPFDLEGFGQRSGSLIMSACSRVLFRLDIFVGIKEAPVVKRIGSLESGRVKDVFLHEIDQMSYLQAMEFF</sequence>
<dbReference type="PANTHER" id="PTHR35828:SF41">
    <property type="entry name" value="F-BOX DOMAIN-CONTAINING PROTEIN"/>
    <property type="match status" value="1"/>
</dbReference>
<feature type="domain" description="DUF7595" evidence="2">
    <location>
        <begin position="101"/>
        <end position="412"/>
    </location>
</feature>
<evidence type="ECO:0000256" key="1">
    <source>
        <dbReference type="SAM" id="MobiDB-lite"/>
    </source>
</evidence>
<dbReference type="PANTHER" id="PTHR35828">
    <property type="entry name" value="OS08G0203800 PROTEIN-RELATED"/>
    <property type="match status" value="1"/>
</dbReference>
<keyword evidence="4" id="KW-1185">Reference proteome</keyword>
<evidence type="ECO:0000313" key="4">
    <source>
        <dbReference type="Proteomes" id="UP000011116"/>
    </source>
</evidence>
<evidence type="ECO:0000313" key="3">
    <source>
        <dbReference type="EnsemblPlants" id="HORVU.MOREX.r3.5HG0514170.1.CDS1"/>
    </source>
</evidence>
<dbReference type="Gramene" id="HORVU.MOREX.r2.5HG0427250.1">
    <property type="protein sequence ID" value="HORVU.MOREX.r2.5HG0427250.1.CDS.1"/>
    <property type="gene ID" value="HORVU.MOREX.r2.5HG0427250"/>
</dbReference>
<reference evidence="3" key="3">
    <citation type="submission" date="2022-01" db="UniProtKB">
        <authorList>
            <consortium name="EnsemblPlants"/>
        </authorList>
    </citation>
    <scope>IDENTIFICATION</scope>
    <source>
        <strain evidence="3">subsp. vulgare</strain>
    </source>
</reference>
<evidence type="ECO:0000259" key="2">
    <source>
        <dbReference type="Pfam" id="PF24523"/>
    </source>
</evidence>
<feature type="compositionally biased region" description="Basic residues" evidence="1">
    <location>
        <begin position="1"/>
        <end position="11"/>
    </location>
</feature>
<reference evidence="3" key="2">
    <citation type="submission" date="2020-10" db="EMBL/GenBank/DDBJ databases">
        <authorList>
            <person name="Scholz U."/>
            <person name="Mascher M."/>
            <person name="Fiebig A."/>
        </authorList>
    </citation>
    <scope>NUCLEOTIDE SEQUENCE [LARGE SCALE GENOMIC DNA]</scope>
    <source>
        <strain evidence="3">cv. Morex</strain>
    </source>
</reference>
<proteinExistence type="predicted"/>
<dbReference type="Gramene" id="HORVU.MOREX.r3.5HG0514170.1">
    <property type="protein sequence ID" value="HORVU.MOREX.r3.5HG0514170.1.CDS1"/>
    <property type="gene ID" value="HORVU.MOREX.r3.5HG0514170"/>
</dbReference>
<organism evidence="3 4">
    <name type="scientific">Hordeum vulgare subsp. vulgare</name>
    <name type="common">Domesticated barley</name>
    <dbReference type="NCBI Taxonomy" id="112509"/>
    <lineage>
        <taxon>Eukaryota</taxon>
        <taxon>Viridiplantae</taxon>
        <taxon>Streptophyta</taxon>
        <taxon>Embryophyta</taxon>
        <taxon>Tracheophyta</taxon>
        <taxon>Spermatophyta</taxon>
        <taxon>Magnoliopsida</taxon>
        <taxon>Liliopsida</taxon>
        <taxon>Poales</taxon>
        <taxon>Poaceae</taxon>
        <taxon>BOP clade</taxon>
        <taxon>Pooideae</taxon>
        <taxon>Triticodae</taxon>
        <taxon>Triticeae</taxon>
        <taxon>Hordeinae</taxon>
        <taxon>Hordeum</taxon>
    </lineage>
</organism>
<dbReference type="Proteomes" id="UP000011116">
    <property type="component" value="Chromosome 5H"/>
</dbReference>
<dbReference type="SUPFAM" id="SSF81383">
    <property type="entry name" value="F-box domain"/>
    <property type="match status" value="1"/>
</dbReference>
<name>A0A8I6XL90_HORVV</name>
<accession>A0A8I6XL90</accession>
<feature type="region of interest" description="Disordered" evidence="1">
    <location>
        <begin position="1"/>
        <end position="20"/>
    </location>
</feature>
<dbReference type="EnsemblPlants" id="HORVU.MOREX.r3.5HG0514170.1">
    <property type="protein sequence ID" value="HORVU.MOREX.r3.5HG0514170.1.CDS1"/>
    <property type="gene ID" value="HORVU.MOREX.r3.5HG0514170"/>
</dbReference>
<dbReference type="InterPro" id="IPR056016">
    <property type="entry name" value="DUF7595"/>
</dbReference>